<dbReference type="Proteomes" id="UP001311915">
    <property type="component" value="Unassembled WGS sequence"/>
</dbReference>
<organism evidence="1 2">
    <name type="scientific">Solanum pinnatisectum</name>
    <name type="common">tansyleaf nightshade</name>
    <dbReference type="NCBI Taxonomy" id="50273"/>
    <lineage>
        <taxon>Eukaryota</taxon>
        <taxon>Viridiplantae</taxon>
        <taxon>Streptophyta</taxon>
        <taxon>Embryophyta</taxon>
        <taxon>Tracheophyta</taxon>
        <taxon>Spermatophyta</taxon>
        <taxon>Magnoliopsida</taxon>
        <taxon>eudicotyledons</taxon>
        <taxon>Gunneridae</taxon>
        <taxon>Pentapetalae</taxon>
        <taxon>asterids</taxon>
        <taxon>lamiids</taxon>
        <taxon>Solanales</taxon>
        <taxon>Solanaceae</taxon>
        <taxon>Solanoideae</taxon>
        <taxon>Solaneae</taxon>
        <taxon>Solanum</taxon>
    </lineage>
</organism>
<gene>
    <name evidence="1" type="ORF">R3W88_017915</name>
</gene>
<proteinExistence type="predicted"/>
<comment type="caution">
    <text evidence="1">The sequence shown here is derived from an EMBL/GenBank/DDBJ whole genome shotgun (WGS) entry which is preliminary data.</text>
</comment>
<evidence type="ECO:0000313" key="2">
    <source>
        <dbReference type="Proteomes" id="UP001311915"/>
    </source>
</evidence>
<dbReference type="AlphaFoldDB" id="A0AAV9L5R2"/>
<dbReference type="EMBL" id="JAWPEI010000008">
    <property type="protein sequence ID" value="KAK4719577.1"/>
    <property type="molecule type" value="Genomic_DNA"/>
</dbReference>
<name>A0AAV9L5R2_9SOLN</name>
<sequence>MARIKVTENNSEERHESRMEMLSDSVKSIAFKKQQITKVFQKGAKLKWQVKYMAS</sequence>
<evidence type="ECO:0000313" key="1">
    <source>
        <dbReference type="EMBL" id="KAK4719577.1"/>
    </source>
</evidence>
<reference evidence="1 2" key="1">
    <citation type="submission" date="2023-10" db="EMBL/GenBank/DDBJ databases">
        <title>Genome-Wide Identification Analysis in wild type Solanum Pinnatisectum Reveals Some Genes Defensing Phytophthora Infestans.</title>
        <authorList>
            <person name="Sun C."/>
        </authorList>
    </citation>
    <scope>NUCLEOTIDE SEQUENCE [LARGE SCALE GENOMIC DNA]</scope>
    <source>
        <strain evidence="1">LQN</strain>
        <tissue evidence="1">Leaf</tissue>
    </source>
</reference>
<protein>
    <submittedName>
        <fullName evidence="1">Uncharacterized protein</fullName>
    </submittedName>
</protein>
<keyword evidence="2" id="KW-1185">Reference proteome</keyword>
<accession>A0AAV9L5R2</accession>